<keyword evidence="4" id="KW-1185">Reference proteome</keyword>
<dbReference type="PANTHER" id="PTHR33207">
    <property type="entry name" value="F-BOX DOMAIN CONTAINING PROTEIN-RELATED"/>
    <property type="match status" value="1"/>
</dbReference>
<reference evidence="3" key="1">
    <citation type="submission" date="2019-03" db="EMBL/GenBank/DDBJ databases">
        <title>WGS assembly of Setaria viridis.</title>
        <authorList>
            <person name="Huang P."/>
            <person name="Jenkins J."/>
            <person name="Grimwood J."/>
            <person name="Barry K."/>
            <person name="Healey A."/>
            <person name="Mamidi S."/>
            <person name="Sreedasyam A."/>
            <person name="Shu S."/>
            <person name="Feldman M."/>
            <person name="Wu J."/>
            <person name="Yu Y."/>
            <person name="Chen C."/>
            <person name="Johnson J."/>
            <person name="Rokhsar D."/>
            <person name="Baxter I."/>
            <person name="Schmutz J."/>
            <person name="Brutnell T."/>
            <person name="Kellogg E."/>
        </authorList>
    </citation>
    <scope>NUCLEOTIDE SEQUENCE [LARGE SCALE GENOMIC DNA]</scope>
</reference>
<evidence type="ECO:0000313" key="3">
    <source>
        <dbReference type="EMBL" id="TKW10426.1"/>
    </source>
</evidence>
<feature type="compositionally biased region" description="Basic and acidic residues" evidence="1">
    <location>
        <begin position="31"/>
        <end position="44"/>
    </location>
</feature>
<evidence type="ECO:0000259" key="2">
    <source>
        <dbReference type="Pfam" id="PF00646"/>
    </source>
</evidence>
<feature type="domain" description="F-box" evidence="2">
    <location>
        <begin position="197"/>
        <end position="232"/>
    </location>
</feature>
<proteinExistence type="predicted"/>
<accession>A0A4V6D5G8</accession>
<sequence length="551" mass="62084">MPPPRSPRRPSRDGGRLAERDGPRSMPPLRSPERDGRQGERDGPRAPPSTPRRGRMLERQRRHERYRNEKDGPHVPKFEEAPRGCSASFSPSSDRTEEQDFGDDQIVQSEEQHDEALMEGVEEPVAAEVDGGGEAAGSVAVEENGSEEAVDSVAAEEDGGEEAVVGSVAVEENVSDEAVGSAEEDRGEEEVRSVTHILSLSDDMILQILTKMSQRDRCRAVCCCRNILRVVRYGSEAQNRRPPFVAAVVMTSMAPSVVTMQKRADVQGVMRSVSYISASLMEMPQDTRITDCRSGFLLLKRADEKFYIWNPYLRRTAWVPVPGCEIGLQERYVASALVPGDAQGQFCLAAMYAQSDNSTMLRIYSSRLGSWRNAEIEIREHQLHPFSVHSSNFIYFLSLNKRNKSIVRIDHHLMTAVTIALPEDCKAGELMISRTEGELCLCKAEVKRIKGRKLLRSFRYKEGQWEEAWRHDIPEDSYWTRLIGFGEVNGLLIVGTGIAEMKVFQIEEGKWIDLQNCKISSAFALEMDSPFRGPFTLPTMDIYEHYFQEMK</sequence>
<feature type="region of interest" description="Disordered" evidence="1">
    <location>
        <begin position="130"/>
        <end position="161"/>
    </location>
</feature>
<gene>
    <name evidence="3" type="ORF">SEVIR_6G163800v2</name>
</gene>
<dbReference type="InterPro" id="IPR001810">
    <property type="entry name" value="F-box_dom"/>
</dbReference>
<evidence type="ECO:0000256" key="1">
    <source>
        <dbReference type="SAM" id="MobiDB-lite"/>
    </source>
</evidence>
<dbReference type="Proteomes" id="UP000298652">
    <property type="component" value="Chromosome 6"/>
</dbReference>
<dbReference type="Pfam" id="PF00646">
    <property type="entry name" value="F-box"/>
    <property type="match status" value="1"/>
</dbReference>
<feature type="compositionally biased region" description="Acidic residues" evidence="1">
    <location>
        <begin position="144"/>
        <end position="161"/>
    </location>
</feature>
<dbReference type="CDD" id="cd09917">
    <property type="entry name" value="F-box_SF"/>
    <property type="match status" value="1"/>
</dbReference>
<dbReference type="AlphaFoldDB" id="A0A4V6D5G8"/>
<feature type="region of interest" description="Disordered" evidence="1">
    <location>
        <begin position="1"/>
        <end position="118"/>
    </location>
</feature>
<protein>
    <recommendedName>
        <fullName evidence="2">F-box domain-containing protein</fullName>
    </recommendedName>
</protein>
<feature type="compositionally biased region" description="Basic and acidic residues" evidence="1">
    <location>
        <begin position="10"/>
        <end position="23"/>
    </location>
</feature>
<feature type="compositionally biased region" description="Basic and acidic residues" evidence="1">
    <location>
        <begin position="55"/>
        <end position="82"/>
    </location>
</feature>
<dbReference type="EMBL" id="CM016557">
    <property type="protein sequence ID" value="TKW10426.1"/>
    <property type="molecule type" value="Genomic_DNA"/>
</dbReference>
<dbReference type="Gramene" id="TKW10426">
    <property type="protein sequence ID" value="TKW10426"/>
    <property type="gene ID" value="SEVIR_6G163800v2"/>
</dbReference>
<evidence type="ECO:0000313" key="4">
    <source>
        <dbReference type="Proteomes" id="UP000298652"/>
    </source>
</evidence>
<name>A0A4V6D5G8_SETVI</name>
<dbReference type="SUPFAM" id="SSF81383">
    <property type="entry name" value="F-box domain"/>
    <property type="match status" value="1"/>
</dbReference>
<dbReference type="InterPro" id="IPR036047">
    <property type="entry name" value="F-box-like_dom_sf"/>
</dbReference>
<organism evidence="3 4">
    <name type="scientific">Setaria viridis</name>
    <name type="common">Green bristlegrass</name>
    <name type="synonym">Setaria italica subsp. viridis</name>
    <dbReference type="NCBI Taxonomy" id="4556"/>
    <lineage>
        <taxon>Eukaryota</taxon>
        <taxon>Viridiplantae</taxon>
        <taxon>Streptophyta</taxon>
        <taxon>Embryophyta</taxon>
        <taxon>Tracheophyta</taxon>
        <taxon>Spermatophyta</taxon>
        <taxon>Magnoliopsida</taxon>
        <taxon>Liliopsida</taxon>
        <taxon>Poales</taxon>
        <taxon>Poaceae</taxon>
        <taxon>PACMAD clade</taxon>
        <taxon>Panicoideae</taxon>
        <taxon>Panicodae</taxon>
        <taxon>Paniceae</taxon>
        <taxon>Cenchrinae</taxon>
        <taxon>Setaria</taxon>
    </lineage>
</organism>